<dbReference type="SUPFAM" id="SSF48264">
    <property type="entry name" value="Cytochrome P450"/>
    <property type="match status" value="1"/>
</dbReference>
<dbReference type="PROSITE" id="PS50292">
    <property type="entry name" value="PEROXIDASE_3"/>
    <property type="match status" value="1"/>
</dbReference>
<dbReference type="CDD" id="cd20612">
    <property type="entry name" value="CYP_LDS-like_C"/>
    <property type="match status" value="1"/>
</dbReference>
<evidence type="ECO:0000256" key="9">
    <source>
        <dbReference type="ARBA" id="ARBA00023004"/>
    </source>
</evidence>
<keyword evidence="10" id="KW-0413">Isomerase</keyword>
<dbReference type="InterPro" id="IPR037120">
    <property type="entry name" value="Haem_peroxidase_sf_animal"/>
</dbReference>
<dbReference type="Proteomes" id="UP001590950">
    <property type="component" value="Unassembled WGS sequence"/>
</dbReference>
<dbReference type="InterPro" id="IPR019791">
    <property type="entry name" value="Haem_peroxidase_animal"/>
</dbReference>
<evidence type="ECO:0000256" key="1">
    <source>
        <dbReference type="ARBA" id="ARBA00000699"/>
    </source>
</evidence>
<evidence type="ECO:0000256" key="5">
    <source>
        <dbReference type="ARBA" id="ARBA00022617"/>
    </source>
</evidence>
<sequence length="1093" mass="122488">MPIMEHVLPDAPSEQHASLSMQVRSTFESVAGVIGAAVKPLPKQTGDGSYIQTTKPAGLLNDLTKMHPRDFKTIIELAKASLTGGPVNDNTFLMERLIQLNSELSPTSKDGTLLSTMFVQQLYDDLQHPPVSSLGDDHKYRAADGSFNNPMAPMVGAANTPYARTVRPQTLQPLNRPDEGDLFDSLMARDEFEPHPAKLSSMLFYLGSIIIHDLFRTDHRTGNNATSSYLELSPLYGDDQKEQDAMRTFRDGKVKSDCFSNKRVLGFPPGVSVLLIMFNRFHNYIVGQLAAVNERGRFTKPEKGAPKEAWAKYDNDLFQTARLINCGLYINIILKDYVRTILDLNRTKSDWDLDPRTASLTGPTANGTPGNQVSAEFNLVYRWHAAVSRKDDEWTQQEYRRLFPGKEPSQVSLPELLKGLAQWEQSLPADPQERVIATLKHSKVKVLNADGKFNDDLLVEILTESIEDQAGAFGARNVPEILRSVEILGIKQARSWNLASLNEFRSFFGLRKHETFESINSDPDVASTLKKFYDEPDFVELYPGLVVEESKPPLTPGSGLCTDYTISRAILSDAVSLVRGDRFYTVDYSPNNLTNWGFNEVSSEVTVDRGHVIYKLFLRAFPRHFQPNSIYAHFPFVIPAENLVIMDELEEKDKYTWEHPKYVSLPTFITSYAACTFILNNQVDFKVTWGTAIKLLMHNSGKAYGADFMLSGDSDPNERSRTVMENALYRKDWDDAVKTFYKKITLRLLRENSHVIGGATQVDIVRDVGNLAQAHFAAEVFCLPLKTAENPHGIYSESQLYSLMALVFTCIFYDADPAKSFPLRQAARKLTQELGQIMEALVIPELAYGLFGNLLEHLHKKKSVLSMYGTHMIHQLHKSGLGAKQLIWSQILPTAGGMVANQGQLFAQCLDFYLSDEARPHLKEINRLAKLDTDEADELLLRYFMEGSRIRATVGLYRAAAKKTTIQDGEKSITVEPGDEVLCDLVTACMDPAVFPEPDKIKLDRSLDSYIQFGRGRHVCLGYDVCKLALTTMLKTVGQLDNLRRAPGSQGQIKKVPGPGGITLYMTPDQARFCPFPTTMKVRWDGALPLVDE</sequence>
<comment type="caution">
    <text evidence="11">The sequence shown here is derived from an EMBL/GenBank/DDBJ whole genome shotgun (WGS) entry which is preliminary data.</text>
</comment>
<dbReference type="PROSITE" id="PS00086">
    <property type="entry name" value="CYTOCHROME_P450"/>
    <property type="match status" value="1"/>
</dbReference>
<keyword evidence="12" id="KW-1185">Reference proteome</keyword>
<name>A0ABR4A1L0_9LECA</name>
<gene>
    <name evidence="11" type="ORF">N7G274_010071</name>
</gene>
<evidence type="ECO:0000313" key="12">
    <source>
        <dbReference type="Proteomes" id="UP001590950"/>
    </source>
</evidence>
<keyword evidence="4" id="KW-0575">Peroxidase</keyword>
<evidence type="ECO:0000256" key="10">
    <source>
        <dbReference type="ARBA" id="ARBA00023235"/>
    </source>
</evidence>
<evidence type="ECO:0000256" key="7">
    <source>
        <dbReference type="ARBA" id="ARBA00022964"/>
    </source>
</evidence>
<dbReference type="InterPro" id="IPR050783">
    <property type="entry name" value="Oxylipin_biosynth_metab"/>
</dbReference>
<dbReference type="Pfam" id="PF03098">
    <property type="entry name" value="An_peroxidase"/>
    <property type="match status" value="2"/>
</dbReference>
<evidence type="ECO:0000256" key="2">
    <source>
        <dbReference type="ARBA" id="ARBA00011881"/>
    </source>
</evidence>
<keyword evidence="9" id="KW-0408">Iron</keyword>
<evidence type="ECO:0000256" key="6">
    <source>
        <dbReference type="ARBA" id="ARBA00022723"/>
    </source>
</evidence>
<evidence type="ECO:0000256" key="4">
    <source>
        <dbReference type="ARBA" id="ARBA00022559"/>
    </source>
</evidence>
<keyword evidence="7" id="KW-0223">Dioxygenase</keyword>
<proteinExistence type="predicted"/>
<keyword evidence="6" id="KW-0479">Metal-binding</keyword>
<evidence type="ECO:0000256" key="8">
    <source>
        <dbReference type="ARBA" id="ARBA00023002"/>
    </source>
</evidence>
<dbReference type="Gene3D" id="1.10.630.10">
    <property type="entry name" value="Cytochrome P450"/>
    <property type="match status" value="1"/>
</dbReference>
<accession>A0ABR4A1L0</accession>
<comment type="subunit">
    <text evidence="2">Homotetramer.</text>
</comment>
<dbReference type="PANTHER" id="PTHR11903:SF37">
    <property type="entry name" value="PSI-PRODUCING OXYGENASE A"/>
    <property type="match status" value="1"/>
</dbReference>
<keyword evidence="5" id="KW-0349">Heme</keyword>
<evidence type="ECO:0000313" key="11">
    <source>
        <dbReference type="EMBL" id="KAL2037208.1"/>
    </source>
</evidence>
<dbReference type="InterPro" id="IPR017972">
    <property type="entry name" value="Cyt_P450_CS"/>
</dbReference>
<dbReference type="CDD" id="cd09817">
    <property type="entry name" value="linoleate_diol_synthase_like"/>
    <property type="match status" value="1"/>
</dbReference>
<evidence type="ECO:0000256" key="3">
    <source>
        <dbReference type="ARBA" id="ARBA00013239"/>
    </source>
</evidence>
<reference evidence="11 12" key="1">
    <citation type="submission" date="2024-09" db="EMBL/GenBank/DDBJ databases">
        <title>Rethinking Asexuality: The Enigmatic Case of Functional Sexual Genes in Lepraria (Stereocaulaceae).</title>
        <authorList>
            <person name="Doellman M."/>
            <person name="Sun Y."/>
            <person name="Barcenas-Pena A."/>
            <person name="Lumbsch H.T."/>
            <person name="Grewe F."/>
        </authorList>
    </citation>
    <scope>NUCLEOTIDE SEQUENCE [LARGE SCALE GENOMIC DNA]</scope>
    <source>
        <strain evidence="11 12">Mercado 3170</strain>
    </source>
</reference>
<dbReference type="EC" id="1.13.11.60" evidence="3"/>
<keyword evidence="8" id="KW-0560">Oxidoreductase</keyword>
<dbReference type="Gene3D" id="1.10.640.10">
    <property type="entry name" value="Haem peroxidase domain superfamily, animal type"/>
    <property type="match status" value="1"/>
</dbReference>
<dbReference type="PANTHER" id="PTHR11903">
    <property type="entry name" value="PROSTAGLANDIN G/H SYNTHASE"/>
    <property type="match status" value="1"/>
</dbReference>
<dbReference type="InterPro" id="IPR034812">
    <property type="entry name" value="Ppo-like_N"/>
</dbReference>
<comment type="catalytic activity">
    <reaction evidence="1">
        <text>(9Z,12Z)-octadecadienoate + O2 = (8R,9Z,12Z)-8-hydroperoxyoctadeca-9,12-dienoate</text>
        <dbReference type="Rhea" id="RHEA:25395"/>
        <dbReference type="ChEBI" id="CHEBI:15379"/>
        <dbReference type="ChEBI" id="CHEBI:30245"/>
        <dbReference type="ChEBI" id="CHEBI:58659"/>
        <dbReference type="EC" id="1.13.11.60"/>
    </reaction>
</comment>
<dbReference type="InterPro" id="IPR010255">
    <property type="entry name" value="Haem_peroxidase_sf"/>
</dbReference>
<dbReference type="EMBL" id="JBEFKJ010000043">
    <property type="protein sequence ID" value="KAL2037208.1"/>
    <property type="molecule type" value="Genomic_DNA"/>
</dbReference>
<dbReference type="SUPFAM" id="SSF48113">
    <property type="entry name" value="Heme-dependent peroxidases"/>
    <property type="match status" value="1"/>
</dbReference>
<dbReference type="InterPro" id="IPR036396">
    <property type="entry name" value="Cyt_P450_sf"/>
</dbReference>
<dbReference type="Pfam" id="PF00067">
    <property type="entry name" value="p450"/>
    <property type="match status" value="1"/>
</dbReference>
<organism evidence="11 12">
    <name type="scientific">Stereocaulon virgatum</name>
    <dbReference type="NCBI Taxonomy" id="373712"/>
    <lineage>
        <taxon>Eukaryota</taxon>
        <taxon>Fungi</taxon>
        <taxon>Dikarya</taxon>
        <taxon>Ascomycota</taxon>
        <taxon>Pezizomycotina</taxon>
        <taxon>Lecanoromycetes</taxon>
        <taxon>OSLEUM clade</taxon>
        <taxon>Lecanoromycetidae</taxon>
        <taxon>Lecanorales</taxon>
        <taxon>Lecanorineae</taxon>
        <taxon>Stereocaulaceae</taxon>
        <taxon>Stereocaulon</taxon>
    </lineage>
</organism>
<protein>
    <recommendedName>
        <fullName evidence="3">linoleate 8R-lipoxygenase</fullName>
        <ecNumber evidence="3">1.13.11.60</ecNumber>
    </recommendedName>
</protein>
<dbReference type="InterPro" id="IPR001128">
    <property type="entry name" value="Cyt_P450"/>
</dbReference>